<keyword evidence="1" id="KW-0175">Coiled coil</keyword>
<organism evidence="3 4">
    <name type="scientific">Grifola frondosa</name>
    <name type="common">Maitake</name>
    <name type="synonym">Polyporus frondosus</name>
    <dbReference type="NCBI Taxonomy" id="5627"/>
    <lineage>
        <taxon>Eukaryota</taxon>
        <taxon>Fungi</taxon>
        <taxon>Dikarya</taxon>
        <taxon>Basidiomycota</taxon>
        <taxon>Agaricomycotina</taxon>
        <taxon>Agaricomycetes</taxon>
        <taxon>Polyporales</taxon>
        <taxon>Grifolaceae</taxon>
        <taxon>Grifola</taxon>
    </lineage>
</organism>
<reference evidence="3 4" key="1">
    <citation type="submission" date="2016-03" db="EMBL/GenBank/DDBJ databases">
        <title>Whole genome sequencing of Grifola frondosa 9006-11.</title>
        <authorList>
            <person name="Min B."/>
            <person name="Park H."/>
            <person name="Kim J.-G."/>
            <person name="Cho H."/>
            <person name="Oh Y.-L."/>
            <person name="Kong W.-S."/>
            <person name="Choi I.-G."/>
        </authorList>
    </citation>
    <scope>NUCLEOTIDE SEQUENCE [LARGE SCALE GENOMIC DNA]</scope>
    <source>
        <strain evidence="3 4">9006-11</strain>
    </source>
</reference>
<feature type="region of interest" description="Disordered" evidence="2">
    <location>
        <begin position="437"/>
        <end position="461"/>
    </location>
</feature>
<evidence type="ECO:0000256" key="2">
    <source>
        <dbReference type="SAM" id="MobiDB-lite"/>
    </source>
</evidence>
<dbReference type="OMA" id="ECASYAK"/>
<dbReference type="AlphaFoldDB" id="A0A1C7MSV2"/>
<dbReference type="EMBL" id="LUGG01000001">
    <property type="protein sequence ID" value="OBZ79888.1"/>
    <property type="molecule type" value="Genomic_DNA"/>
</dbReference>
<name>A0A1C7MSV2_GRIFR</name>
<dbReference type="STRING" id="5627.A0A1C7MSV2"/>
<evidence type="ECO:0000256" key="1">
    <source>
        <dbReference type="SAM" id="Coils"/>
    </source>
</evidence>
<keyword evidence="4" id="KW-1185">Reference proteome</keyword>
<feature type="coiled-coil region" evidence="1">
    <location>
        <begin position="213"/>
        <end position="345"/>
    </location>
</feature>
<feature type="region of interest" description="Disordered" evidence="2">
    <location>
        <begin position="353"/>
        <end position="388"/>
    </location>
</feature>
<evidence type="ECO:0000313" key="4">
    <source>
        <dbReference type="Proteomes" id="UP000092993"/>
    </source>
</evidence>
<sequence>MVEATKVLQNAHADFAARDSSQKDSEEIRRQMAANAELQVQLAKARGAHGQVRVEKDILIERLKTAEDERDRLSAKVDTLQTSIAAKASEATATEARNAELEEALARALERVKAADVQAQTAQERLSQLEKANHELGLEKQQLKSKVDSLNLRVTFVTREKESIGDELSVLRKQNEDLTSQQNHWDELRRASEQIQMLANLVGQADTEEIQELRRIRDRSKVLEGEHAALQRRLKEYETKTMNSEKVAQASRQSLAQAQQRAVEWEQRTKEYEGQLELNEIKLEQAEQAHAQLDADYSVVKLRLEERDAEERLDRDRQNKLRDQIASLEAQVARLQAEVDQSKKAAAALQAPLYQNGHSHPPPRPDSRASTIYGESRGSTPLSQYNGVRGSSNVQVLTPPQPSVWDSIHAPNARHENPIRIQMTPKAKRLTLNQYYRPQIPSPTPSNVSAAPTLGDDGWWA</sequence>
<comment type="caution">
    <text evidence="3">The sequence shown here is derived from an EMBL/GenBank/DDBJ whole genome shotgun (WGS) entry which is preliminary data.</text>
</comment>
<evidence type="ECO:0000313" key="3">
    <source>
        <dbReference type="EMBL" id="OBZ79888.1"/>
    </source>
</evidence>
<protein>
    <submittedName>
        <fullName evidence="3">Uncharacterized protein</fullName>
    </submittedName>
</protein>
<dbReference type="Proteomes" id="UP000092993">
    <property type="component" value="Unassembled WGS sequence"/>
</dbReference>
<feature type="compositionally biased region" description="Polar residues" evidence="2">
    <location>
        <begin position="377"/>
        <end position="388"/>
    </location>
</feature>
<feature type="coiled-coil region" evidence="1">
    <location>
        <begin position="56"/>
        <end position="181"/>
    </location>
</feature>
<dbReference type="OrthoDB" id="3357224at2759"/>
<dbReference type="SUPFAM" id="SSF57997">
    <property type="entry name" value="Tropomyosin"/>
    <property type="match status" value="1"/>
</dbReference>
<proteinExistence type="predicted"/>
<gene>
    <name evidence="3" type="ORF">A0H81_00129</name>
</gene>
<accession>A0A1C7MSV2</accession>